<proteinExistence type="predicted"/>
<dbReference type="Proteomes" id="UP000013568">
    <property type="component" value="Unassembled WGS sequence"/>
</dbReference>
<reference evidence="2" key="1">
    <citation type="journal article" date="2011" name="Genome Biol. Evol.">
        <title>Massive genomic decay in Serratia symbiotica, a recently evolved symbiont of aphids.</title>
        <authorList>
            <person name="Burke G.R."/>
            <person name="Moran N.A."/>
        </authorList>
    </citation>
    <scope>NUCLEOTIDE SEQUENCE [LARGE SCALE GENOMIC DNA]</scope>
    <source>
        <strain evidence="2">Tucson</strain>
    </source>
</reference>
<dbReference type="HOGENOM" id="CLU_2525681_0_0_6"/>
<dbReference type="AlphaFoldDB" id="E9CK59"/>
<sequence>MNFVRIKYREDNKTEDVIVNLSKTPYIDRTFPNKLNPNLTYDILFPASGGGFCRLKFNNKTDADNYFDYVMEKLRTIELKNKPW</sequence>
<keyword evidence="2" id="KW-1185">Reference proteome</keyword>
<evidence type="ECO:0000313" key="1">
    <source>
        <dbReference type="EMBL" id="EFW13125.1"/>
    </source>
</evidence>
<dbReference type="EMBL" id="GL636100">
    <property type="protein sequence ID" value="EFW13125.1"/>
    <property type="molecule type" value="Genomic_DNA"/>
</dbReference>
<dbReference type="RefSeq" id="WP_006708167.1">
    <property type="nucleotide sequence ID" value="NZ_GL636100.1"/>
</dbReference>
<name>E9CK59_9GAMM</name>
<protein>
    <submittedName>
        <fullName evidence="1">Uncharacterized protein</fullName>
    </submittedName>
</protein>
<gene>
    <name evidence="1" type="ORF">SSYM_0595</name>
</gene>
<accession>E9CK59</accession>
<evidence type="ECO:0000313" key="2">
    <source>
        <dbReference type="Proteomes" id="UP000013568"/>
    </source>
</evidence>
<organism evidence="1 2">
    <name type="scientific">Serratia symbiotica str. Tucson</name>
    <dbReference type="NCBI Taxonomy" id="914128"/>
    <lineage>
        <taxon>Bacteria</taxon>
        <taxon>Pseudomonadati</taxon>
        <taxon>Pseudomonadota</taxon>
        <taxon>Gammaproteobacteria</taxon>
        <taxon>Enterobacterales</taxon>
        <taxon>Yersiniaceae</taxon>
        <taxon>Serratia</taxon>
        <taxon>Serratia symbiotica</taxon>
    </lineage>
</organism>